<feature type="domain" description="Reverse transcriptase" evidence="10">
    <location>
        <begin position="48"/>
        <end position="274"/>
    </location>
</feature>
<evidence type="ECO:0000256" key="9">
    <source>
        <dbReference type="ARBA" id="ARBA00048173"/>
    </source>
</evidence>
<dbReference type="Gene3D" id="3.30.70.270">
    <property type="match status" value="1"/>
</dbReference>
<evidence type="ECO:0000256" key="1">
    <source>
        <dbReference type="ARBA" id="ARBA00012493"/>
    </source>
</evidence>
<dbReference type="EC" id="2.7.7.49" evidence="1"/>
<dbReference type="PROSITE" id="PS50878">
    <property type="entry name" value="RT_POL"/>
    <property type="match status" value="1"/>
</dbReference>
<proteinExistence type="inferred from homology"/>
<dbReference type="GO" id="GO:0046872">
    <property type="term" value="F:metal ion binding"/>
    <property type="evidence" value="ECO:0007669"/>
    <property type="project" value="UniProtKB-KW"/>
</dbReference>
<dbReference type="InterPro" id="IPR051083">
    <property type="entry name" value="GrpII_Intron_Splice-Mob/Def"/>
</dbReference>
<protein>
    <recommendedName>
        <fullName evidence="1">RNA-directed DNA polymerase</fullName>
        <ecNumber evidence="1">2.7.7.49</ecNumber>
    </recommendedName>
</protein>
<dbReference type="Pfam" id="PF08388">
    <property type="entry name" value="GIIM"/>
    <property type="match status" value="1"/>
</dbReference>
<evidence type="ECO:0000313" key="11">
    <source>
        <dbReference type="EMBL" id="SUB85015.1"/>
    </source>
</evidence>
<dbReference type="Pfam" id="PF00078">
    <property type="entry name" value="RVT_1"/>
    <property type="match status" value="1"/>
</dbReference>
<dbReference type="Proteomes" id="UP000254072">
    <property type="component" value="Unassembled WGS sequence"/>
</dbReference>
<evidence type="ECO:0000256" key="3">
    <source>
        <dbReference type="ARBA" id="ARBA00022695"/>
    </source>
</evidence>
<comment type="catalytic activity">
    <reaction evidence="9">
        <text>DNA(n) + a 2'-deoxyribonucleoside 5'-triphosphate = DNA(n+1) + diphosphate</text>
        <dbReference type="Rhea" id="RHEA:22508"/>
        <dbReference type="Rhea" id="RHEA-COMP:17339"/>
        <dbReference type="Rhea" id="RHEA-COMP:17340"/>
        <dbReference type="ChEBI" id="CHEBI:33019"/>
        <dbReference type="ChEBI" id="CHEBI:61560"/>
        <dbReference type="ChEBI" id="CHEBI:173112"/>
        <dbReference type="EC" id="2.7.7.49"/>
    </reaction>
</comment>
<evidence type="ECO:0000256" key="7">
    <source>
        <dbReference type="ARBA" id="ARBA00023118"/>
    </source>
</evidence>
<dbReference type="InterPro" id="IPR043502">
    <property type="entry name" value="DNA/RNA_pol_sf"/>
</dbReference>
<dbReference type="GeneID" id="91081964"/>
<keyword evidence="5" id="KW-0460">Magnesium</keyword>
<accession>A0A379DX84</accession>
<reference evidence="11 12" key="1">
    <citation type="submission" date="2018-06" db="EMBL/GenBank/DDBJ databases">
        <authorList>
            <consortium name="Pathogen Informatics"/>
            <person name="Doyle S."/>
        </authorList>
    </citation>
    <scope>NUCLEOTIDE SEQUENCE [LARGE SCALE GENOMIC DNA]</scope>
    <source>
        <strain evidence="11 12">NCTC11157</strain>
    </source>
</reference>
<evidence type="ECO:0000313" key="12">
    <source>
        <dbReference type="Proteomes" id="UP000254072"/>
    </source>
</evidence>
<evidence type="ECO:0000259" key="10">
    <source>
        <dbReference type="PROSITE" id="PS50878"/>
    </source>
</evidence>
<keyword evidence="3" id="KW-0548">Nucleotidyltransferase</keyword>
<dbReference type="RefSeq" id="WP_115367891.1">
    <property type="nucleotide sequence ID" value="NZ_UGTL01000001.1"/>
</dbReference>
<name>A0A379DX84_9BACT</name>
<dbReference type="InterPro" id="IPR030931">
    <property type="entry name" value="Group_II_RT_mat"/>
</dbReference>
<keyword evidence="6" id="KW-0695">RNA-directed DNA polymerase</keyword>
<evidence type="ECO:0000256" key="2">
    <source>
        <dbReference type="ARBA" id="ARBA00022679"/>
    </source>
</evidence>
<dbReference type="AlphaFoldDB" id="A0A379DX84"/>
<comment type="similarity">
    <text evidence="8">Belongs to the bacterial reverse transcriptase family.</text>
</comment>
<gene>
    <name evidence="11" type="primary">ltrA_1</name>
    <name evidence="11" type="ORF">NCTC11157_00734</name>
</gene>
<keyword evidence="7" id="KW-0051">Antiviral defense</keyword>
<dbReference type="NCBIfam" id="TIGR04416">
    <property type="entry name" value="group_II_RT_mat"/>
    <property type="match status" value="1"/>
</dbReference>
<dbReference type="EMBL" id="UGTL01000001">
    <property type="protein sequence ID" value="SUB85015.1"/>
    <property type="molecule type" value="Genomic_DNA"/>
</dbReference>
<dbReference type="CDD" id="cd01651">
    <property type="entry name" value="RT_G2_intron"/>
    <property type="match status" value="1"/>
</dbReference>
<keyword evidence="2" id="KW-0808">Transferase</keyword>
<evidence type="ECO:0000256" key="4">
    <source>
        <dbReference type="ARBA" id="ARBA00022723"/>
    </source>
</evidence>
<evidence type="ECO:0000256" key="6">
    <source>
        <dbReference type="ARBA" id="ARBA00022918"/>
    </source>
</evidence>
<dbReference type="InterPro" id="IPR000477">
    <property type="entry name" value="RT_dom"/>
</dbReference>
<dbReference type="InterPro" id="IPR000123">
    <property type="entry name" value="Reverse_transcriptase_msDNA"/>
</dbReference>
<dbReference type="PANTHER" id="PTHR34047:SF8">
    <property type="entry name" value="PROTEIN YKFC"/>
    <property type="match status" value="1"/>
</dbReference>
<organism evidence="11 12">
    <name type="scientific">Prevotella disiens</name>
    <dbReference type="NCBI Taxonomy" id="28130"/>
    <lineage>
        <taxon>Bacteria</taxon>
        <taxon>Pseudomonadati</taxon>
        <taxon>Bacteroidota</taxon>
        <taxon>Bacteroidia</taxon>
        <taxon>Bacteroidales</taxon>
        <taxon>Prevotellaceae</taxon>
        <taxon>Prevotella</taxon>
    </lineage>
</organism>
<dbReference type="PRINTS" id="PR00866">
    <property type="entry name" value="RNADNAPOLMS"/>
</dbReference>
<dbReference type="GO" id="GO:0003723">
    <property type="term" value="F:RNA binding"/>
    <property type="evidence" value="ECO:0007669"/>
    <property type="project" value="InterPro"/>
</dbReference>
<dbReference type="OrthoDB" id="9780724at2"/>
<evidence type="ECO:0000256" key="8">
    <source>
        <dbReference type="ARBA" id="ARBA00034120"/>
    </source>
</evidence>
<evidence type="ECO:0000256" key="5">
    <source>
        <dbReference type="ARBA" id="ARBA00022842"/>
    </source>
</evidence>
<dbReference type="SUPFAM" id="SSF56672">
    <property type="entry name" value="DNA/RNA polymerases"/>
    <property type="match status" value="1"/>
</dbReference>
<keyword evidence="4" id="KW-0479">Metal-binding</keyword>
<dbReference type="GO" id="GO:0051607">
    <property type="term" value="P:defense response to virus"/>
    <property type="evidence" value="ECO:0007669"/>
    <property type="project" value="UniProtKB-KW"/>
</dbReference>
<sequence>MKLIEQILAKDNVREALHRVVSNKGASGIDGMKVEELRDYMNANWTSIQQSILASRYKPAPVRRVEIPKPNGGVRKLGIPTVVDRTLQQSIVQVLTPIFEAEFQDGSYGFRPGRSCEQAVQKLLEYLNEGSEWIVDIDLEKFFDKVPQDKLMSYVGRVIHDPDTESLIRKYLKSGVLENGIYEATELGTPQGGNLSPLLSNVMLNELDKELVRRNLRYVRYADDCVIAVSSEASAKRVMHSVTKWIERVLGLKVNSTKTHVCRPSKLKYLGFGFYKSPQTRQWTARPHEASVAKLVRKLKKLCKRSWSISMSDRITMLNWLIRGWINYFVIGVMKSNMAKIDEHLRTILRKVIWKQWKTPQKRAWGLRKLGVCNDFAKLTSYSGDRYEWVVRRTCVVKAISKEVLARRGLVSCLDYYTIRHALKTN</sequence>
<dbReference type="GO" id="GO:0003964">
    <property type="term" value="F:RNA-directed DNA polymerase activity"/>
    <property type="evidence" value="ECO:0007669"/>
    <property type="project" value="UniProtKB-KW"/>
</dbReference>
<dbReference type="InterPro" id="IPR043128">
    <property type="entry name" value="Rev_trsase/Diguanyl_cyclase"/>
</dbReference>
<dbReference type="InterPro" id="IPR013597">
    <property type="entry name" value="Mat_intron_G2"/>
</dbReference>
<dbReference type="PANTHER" id="PTHR34047">
    <property type="entry name" value="NUCLEAR INTRON MATURASE 1, MITOCHONDRIAL-RELATED"/>
    <property type="match status" value="1"/>
</dbReference>